<keyword evidence="2" id="KW-1185">Reference proteome</keyword>
<proteinExistence type="predicted"/>
<reference evidence="1" key="1">
    <citation type="submission" date="2022-08" db="EMBL/GenBank/DDBJ databases">
        <title>Genome Sequence of Lecanicillium fungicola.</title>
        <authorList>
            <person name="Buettner E."/>
        </authorList>
    </citation>
    <scope>NUCLEOTIDE SEQUENCE</scope>
    <source>
        <strain evidence="1">Babe33</strain>
    </source>
</reference>
<name>A0ACC1MXA4_9HYPO</name>
<dbReference type="Proteomes" id="UP001143910">
    <property type="component" value="Unassembled WGS sequence"/>
</dbReference>
<comment type="caution">
    <text evidence="1">The sequence shown here is derived from an EMBL/GenBank/DDBJ whole genome shotgun (WGS) entry which is preliminary data.</text>
</comment>
<evidence type="ECO:0000313" key="1">
    <source>
        <dbReference type="EMBL" id="KAJ2971444.1"/>
    </source>
</evidence>
<sequence>MSTVYPVPENYPSEIIGYAQPWIVDPGDSIDIKVSSTEPEIKHRTFRVLQGTQCEDGPEPQYEEITAVPHGRCPGRFQLAHQGSYAVVSDIGLDEAVDKGLGFSVCVQPWMNQAGHHQAFISNLNPSSKTGLWIGLDELGHIIVQVGQEAKIQTITTDFVPSERRWTKLELNVQAEELQLDIRPLALGLEPPASNPIVLNLSLDAPIRLGHASELLLAASRTSKTINGASRLLASSHFNGRLESVMITAIGEASQTLASYDFSIGIATDKITDTSGSNRTGRLINAPSRAVKGMLWDGSATDWTRDARGYGAIHFHEDDLDDAEWQTDFSITMPSDARSGVYVVHLESVSVAPSPPVSDQVVFFVRPTAQSKKSEKAALPRARRGARRH</sequence>
<organism evidence="1 2">
    <name type="scientific">Zarea fungicola</name>
    <dbReference type="NCBI Taxonomy" id="93591"/>
    <lineage>
        <taxon>Eukaryota</taxon>
        <taxon>Fungi</taxon>
        <taxon>Dikarya</taxon>
        <taxon>Ascomycota</taxon>
        <taxon>Pezizomycotina</taxon>
        <taxon>Sordariomycetes</taxon>
        <taxon>Hypocreomycetidae</taxon>
        <taxon>Hypocreales</taxon>
        <taxon>Cordycipitaceae</taxon>
        <taxon>Zarea</taxon>
    </lineage>
</organism>
<protein>
    <submittedName>
        <fullName evidence="1">Uncharacterized protein</fullName>
    </submittedName>
</protein>
<accession>A0ACC1MXA4</accession>
<evidence type="ECO:0000313" key="2">
    <source>
        <dbReference type="Proteomes" id="UP001143910"/>
    </source>
</evidence>
<gene>
    <name evidence="1" type="ORF">NQ176_g7681</name>
</gene>
<dbReference type="EMBL" id="JANJQO010001341">
    <property type="protein sequence ID" value="KAJ2971444.1"/>
    <property type="molecule type" value="Genomic_DNA"/>
</dbReference>